<sequence length="275" mass="31446">MPTEKLSYNSKAYSLFRPNAPPKVIDIILKYLEENVPKDQWNIVVDVGCGNGQGLKQLSRHFKQCYGFDISEGQIKEAQNENVLDNVVYDVCPAETLPAIKDKSVQLLTAFTAAHYFDRPKFFKETDRVLVDNGVVAFVGYYIPVPNDPISKDKALPDLMSSIANTPELVKYENPLMTPIKTHYCDLKFPDNYEYCHKDNIAVTFPAHAQDLIGYVQTWSFFQAFLEDNKTAAETLLKNFKRDLKKVLKTDDLNSYEITLTFNYFIALGRKKSEK</sequence>
<dbReference type="Proteomes" id="UP000887580">
    <property type="component" value="Unplaced"/>
</dbReference>
<reference evidence="2" key="1">
    <citation type="submission" date="2022-11" db="UniProtKB">
        <authorList>
            <consortium name="WormBaseParasite"/>
        </authorList>
    </citation>
    <scope>IDENTIFICATION</scope>
</reference>
<protein>
    <submittedName>
        <fullName evidence="2">Methyltransferase type 11 domain-containing protein</fullName>
    </submittedName>
</protein>
<organism evidence="1 2">
    <name type="scientific">Panagrolaimus sp. PS1159</name>
    <dbReference type="NCBI Taxonomy" id="55785"/>
    <lineage>
        <taxon>Eukaryota</taxon>
        <taxon>Metazoa</taxon>
        <taxon>Ecdysozoa</taxon>
        <taxon>Nematoda</taxon>
        <taxon>Chromadorea</taxon>
        <taxon>Rhabditida</taxon>
        <taxon>Tylenchina</taxon>
        <taxon>Panagrolaimomorpha</taxon>
        <taxon>Panagrolaimoidea</taxon>
        <taxon>Panagrolaimidae</taxon>
        <taxon>Panagrolaimus</taxon>
    </lineage>
</organism>
<dbReference type="WBParaSite" id="PS1159_v2.g6493.t1">
    <property type="protein sequence ID" value="PS1159_v2.g6493.t1"/>
    <property type="gene ID" value="PS1159_v2.g6493"/>
</dbReference>
<name>A0AC35GL45_9BILA</name>
<accession>A0AC35GL45</accession>
<evidence type="ECO:0000313" key="2">
    <source>
        <dbReference type="WBParaSite" id="PS1159_v2.g6493.t1"/>
    </source>
</evidence>
<proteinExistence type="predicted"/>
<evidence type="ECO:0000313" key="1">
    <source>
        <dbReference type="Proteomes" id="UP000887580"/>
    </source>
</evidence>